<protein>
    <submittedName>
        <fullName evidence="3">Immune-mapped protein 1</fullName>
    </submittedName>
</protein>
<feature type="region of interest" description="Disordered" evidence="1">
    <location>
        <begin position="1"/>
        <end position="21"/>
    </location>
</feature>
<reference evidence="3" key="1">
    <citation type="journal article" date="2015" name="Vet. Parasitol.">
        <title>Characterization of the Eimeria maxima sporozoite surface protein IMP1.</title>
        <authorList>
            <person name="Jenkins M.C."/>
            <person name="Fetterer R."/>
            <person name="Miska K."/>
            <person name="Tuo W."/>
            <person name="Kwok O."/>
            <person name="Dubey J.P."/>
        </authorList>
    </citation>
    <scope>NUCLEOTIDE SEQUENCE</scope>
    <source>
        <strain evidence="3">APU1</strain>
    </source>
</reference>
<evidence type="ECO:0000259" key="2">
    <source>
        <dbReference type="Pfam" id="PF18590"/>
    </source>
</evidence>
<evidence type="ECO:0000313" key="3">
    <source>
        <dbReference type="EMBL" id="AKJ88134.1"/>
    </source>
</evidence>
<dbReference type="VEuPathDB" id="ToxoDB:EMWEY_00011000"/>
<accession>A0A0G3FLP4</accession>
<name>A0A0G3FLP4_EIMMA</name>
<dbReference type="Pfam" id="PF18590">
    <property type="entry name" value="IMP2_N"/>
    <property type="match status" value="1"/>
</dbReference>
<dbReference type="SMR" id="A0A0G3FLP4"/>
<feature type="compositionally biased region" description="Low complexity" evidence="1">
    <location>
        <begin position="85"/>
        <end position="95"/>
    </location>
</feature>
<feature type="region of interest" description="Disordered" evidence="1">
    <location>
        <begin position="344"/>
        <end position="376"/>
    </location>
</feature>
<feature type="domain" description="Immune mapped protein 2 N-terminal" evidence="2">
    <location>
        <begin position="135"/>
        <end position="234"/>
    </location>
</feature>
<sequence length="376" mass="39862">MGAACGKSQRAAAAVEPPLSTAEKAEAAAVAAAEHSQKAEEAAEVAAACATKASAEAALLTGVEPGAEPAAEAEEAPKQNEIEEQQTTTTPAQTHATEEQPAAPPVVPLSDADAQVLAAAEAAKQEAASSNMPRAYLFYACELNEGSLMMQWTTTQITEEDMHAKNLILLASFFPAKHKTVSKSKLTQNGGITYFLQEMKYKWEVWSKVQRQAYYQGWIKFVKAADEMEASFTLHHFAAPAPPAKLFLLHTGPIENKVLPAKEEEPFNVSVFGLAAVTPPSPPYKPGANITPKRFGEIATGAGGAYMQLSRRGGDAAFDEKEVQKWLAADGLQMKKGEGITLDAAGGYERRSEKKGGDAAAATAAVEAEPTKVSQD</sequence>
<dbReference type="AlphaFoldDB" id="A0A0G3FLP4"/>
<organism evidence="3">
    <name type="scientific">Eimeria maxima</name>
    <name type="common">Coccidian parasite</name>
    <dbReference type="NCBI Taxonomy" id="5804"/>
    <lineage>
        <taxon>Eukaryota</taxon>
        <taxon>Sar</taxon>
        <taxon>Alveolata</taxon>
        <taxon>Apicomplexa</taxon>
        <taxon>Conoidasida</taxon>
        <taxon>Coccidia</taxon>
        <taxon>Eucoccidiorida</taxon>
        <taxon>Eimeriorina</taxon>
        <taxon>Eimeriidae</taxon>
        <taxon>Eimeria</taxon>
    </lineage>
</organism>
<evidence type="ECO:0000256" key="1">
    <source>
        <dbReference type="SAM" id="MobiDB-lite"/>
    </source>
</evidence>
<feature type="compositionally biased region" description="Low complexity" evidence="1">
    <location>
        <begin position="359"/>
        <end position="368"/>
    </location>
</feature>
<proteinExistence type="evidence at transcript level"/>
<feature type="region of interest" description="Disordered" evidence="1">
    <location>
        <begin position="66"/>
        <end position="107"/>
    </location>
</feature>
<dbReference type="InterPro" id="IPR040955">
    <property type="entry name" value="IMP2_N"/>
</dbReference>
<dbReference type="EMBL" id="KP642747">
    <property type="protein sequence ID" value="AKJ88134.1"/>
    <property type="molecule type" value="mRNA"/>
</dbReference>
<feature type="compositionally biased region" description="Basic and acidic residues" evidence="1">
    <location>
        <begin position="348"/>
        <end position="357"/>
    </location>
</feature>